<keyword evidence="1" id="KW-0812">Transmembrane</keyword>
<evidence type="ECO:0000313" key="2">
    <source>
        <dbReference type="EMBL" id="BCU82273.1"/>
    </source>
</evidence>
<organism evidence="2 3">
    <name type="scientific">Polycladomyces abyssicola</name>
    <dbReference type="NCBI Taxonomy" id="1125966"/>
    <lineage>
        <taxon>Bacteria</taxon>
        <taxon>Bacillati</taxon>
        <taxon>Bacillota</taxon>
        <taxon>Bacilli</taxon>
        <taxon>Bacillales</taxon>
        <taxon>Thermoactinomycetaceae</taxon>
        <taxon>Polycladomyces</taxon>
    </lineage>
</organism>
<dbReference type="Pfam" id="PF11117">
    <property type="entry name" value="DUF2626"/>
    <property type="match status" value="1"/>
</dbReference>
<feature type="transmembrane region" description="Helical" evidence="1">
    <location>
        <begin position="12"/>
        <end position="45"/>
    </location>
</feature>
<protein>
    <recommendedName>
        <fullName evidence="4">DUF2626 domain-containing protein</fullName>
    </recommendedName>
</protein>
<dbReference type="Proteomes" id="UP000677436">
    <property type="component" value="Chromosome"/>
</dbReference>
<reference evidence="2" key="2">
    <citation type="journal article" date="2021" name="Microbiol. Resour. Announc.">
        <title>Complete Genome Sequence of Polycladomyces abyssicola JIR-001T, Isolated from Hemipelagic Sediment in Deep Seawater.</title>
        <authorList>
            <person name="Tsubouchi T."/>
            <person name="Kaneko Y."/>
        </authorList>
    </citation>
    <scope>NUCLEOTIDE SEQUENCE</scope>
    <source>
        <strain evidence="2">JIR-001</strain>
    </source>
</reference>
<evidence type="ECO:0000256" key="1">
    <source>
        <dbReference type="SAM" id="Phobius"/>
    </source>
</evidence>
<evidence type="ECO:0008006" key="4">
    <source>
        <dbReference type="Google" id="ProtNLM"/>
    </source>
</evidence>
<accession>A0A8D5UGH4</accession>
<keyword evidence="1" id="KW-0472">Membrane</keyword>
<gene>
    <name evidence="2" type="primary">yqgY</name>
    <name evidence="2" type="ORF">JIR001_20560</name>
</gene>
<sequence length="77" mass="8904">MDRMFRVLGFWCLAMGIMFLAGGMYSLALLFFAQTVLFVVLGFMGFTERTYMYLFCGYMVVAFIGMVTYSFFFMPQG</sequence>
<dbReference type="KEGG" id="pabs:JIR001_20560"/>
<dbReference type="AlphaFoldDB" id="A0A8D5UGH4"/>
<evidence type="ECO:0000313" key="3">
    <source>
        <dbReference type="Proteomes" id="UP000677436"/>
    </source>
</evidence>
<reference evidence="2" key="1">
    <citation type="journal article" date="2013" name="Int. J. Syst. Evol. Microbiol.">
        <title>Polycladomyces abyssicola gen. nov., sp. nov., a thermophilic filamentous bacterium isolated from hemipelagic sediment.</title>
        <authorList>
            <person name="Tsubouchi T."/>
            <person name="Shimane Y."/>
            <person name="Mori K."/>
            <person name="Usui K."/>
            <person name="Hiraki T."/>
            <person name="Tame A."/>
            <person name="Uematsu K."/>
            <person name="Maruyama T."/>
            <person name="Hatada Y."/>
        </authorList>
    </citation>
    <scope>NUCLEOTIDE SEQUENCE</scope>
    <source>
        <strain evidence="2">JIR-001</strain>
    </source>
</reference>
<dbReference type="RefSeq" id="WP_212772627.1">
    <property type="nucleotide sequence ID" value="NZ_AP024601.1"/>
</dbReference>
<keyword evidence="1" id="KW-1133">Transmembrane helix</keyword>
<name>A0A8D5UGH4_9BACL</name>
<dbReference type="InterPro" id="IPR020254">
    <property type="entry name" value="DUF2626"/>
</dbReference>
<keyword evidence="3" id="KW-1185">Reference proteome</keyword>
<proteinExistence type="predicted"/>
<feature type="transmembrane region" description="Helical" evidence="1">
    <location>
        <begin position="51"/>
        <end position="74"/>
    </location>
</feature>
<dbReference type="EMBL" id="AP024601">
    <property type="protein sequence ID" value="BCU82273.1"/>
    <property type="molecule type" value="Genomic_DNA"/>
</dbReference>